<keyword evidence="2" id="KW-1185">Reference proteome</keyword>
<keyword evidence="1" id="KW-0449">Lipoprotein</keyword>
<proteinExistence type="predicted"/>
<evidence type="ECO:0000313" key="1">
    <source>
        <dbReference type="EMBL" id="EHR40116.1"/>
    </source>
</evidence>
<gene>
    <name evidence="1" type="ORF">AJE_13130</name>
</gene>
<accession>H3ZGX6</accession>
<dbReference type="Proteomes" id="UP000012046">
    <property type="component" value="Unassembled WGS sequence"/>
</dbReference>
<dbReference type="AlphaFoldDB" id="H3ZGX6"/>
<dbReference type="Pfam" id="PF03923">
    <property type="entry name" value="Lipoprotein_16"/>
    <property type="match status" value="1"/>
</dbReference>
<dbReference type="PATRIC" id="fig|1129374.4.peg.2605"/>
<dbReference type="eggNOG" id="COG3056">
    <property type="taxonomic scope" value="Bacteria"/>
</dbReference>
<reference evidence="1 2" key="1">
    <citation type="journal article" date="2012" name="J. Bacteriol.">
        <title>Genome Sequence of Extracellular-Protease-Producing Alishewanella jeotgali Isolated from Traditional Korean Fermented Seafood.</title>
        <authorList>
            <person name="Jung J."/>
            <person name="Chun J."/>
            <person name="Park W."/>
        </authorList>
    </citation>
    <scope>NUCLEOTIDE SEQUENCE [LARGE SCALE GENOMIC DNA]</scope>
    <source>
        <strain evidence="1 2">KCTC 22429</strain>
    </source>
</reference>
<evidence type="ECO:0000313" key="2">
    <source>
        <dbReference type="Proteomes" id="UP000012046"/>
    </source>
</evidence>
<dbReference type="STRING" id="1129374.AJE_13130"/>
<name>H3ZGX6_9ALTE</name>
<dbReference type="PROSITE" id="PS51257">
    <property type="entry name" value="PROKAR_LIPOPROTEIN"/>
    <property type="match status" value="1"/>
</dbReference>
<sequence length="183" mass="20569">MRYLWLTLAILLAGCATQVPSFIVAPQIFWPQQMELNGKVFSFALVDLRPRAQTLTIRQGSNEQHYRTSNDVRAQLEQTVAAALQEKGATLNSQSPVQMKIQINQLQSNVIQRPLDHQVTNQVTMTVFIQSDNGSFTKSYAGDSNFTSPLKVDLAAVERELRVLTEQVLNQLLQDPAWKDALN</sequence>
<dbReference type="EMBL" id="AHTH01000045">
    <property type="protein sequence ID" value="EHR40116.1"/>
    <property type="molecule type" value="Genomic_DNA"/>
</dbReference>
<dbReference type="InterPro" id="IPR005619">
    <property type="entry name" value="Uncharacterised_YajG"/>
</dbReference>
<dbReference type="RefSeq" id="WP_008607184.1">
    <property type="nucleotide sequence ID" value="NZ_AHTH01000045.1"/>
</dbReference>
<comment type="caution">
    <text evidence="1">The sequence shown here is derived from an EMBL/GenBank/DDBJ whole genome shotgun (WGS) entry which is preliminary data.</text>
</comment>
<organism evidence="1 2">
    <name type="scientific">Alishewanella jeotgali KCTC 22429</name>
    <dbReference type="NCBI Taxonomy" id="1129374"/>
    <lineage>
        <taxon>Bacteria</taxon>
        <taxon>Pseudomonadati</taxon>
        <taxon>Pseudomonadota</taxon>
        <taxon>Gammaproteobacteria</taxon>
        <taxon>Alteromonadales</taxon>
        <taxon>Alteromonadaceae</taxon>
        <taxon>Alishewanella</taxon>
    </lineage>
</organism>
<protein>
    <submittedName>
        <fullName evidence="1">Lipoprotein</fullName>
    </submittedName>
</protein>